<comment type="caution">
    <text evidence="3">The sequence shown here is derived from an EMBL/GenBank/DDBJ whole genome shotgun (WGS) entry which is preliminary data.</text>
</comment>
<evidence type="ECO:0000256" key="1">
    <source>
        <dbReference type="SAM" id="MobiDB-lite"/>
    </source>
</evidence>
<name>A0A2A2DBB9_9ACTN</name>
<feature type="transmembrane region" description="Helical" evidence="2">
    <location>
        <begin position="174"/>
        <end position="193"/>
    </location>
</feature>
<dbReference type="Proteomes" id="UP000218944">
    <property type="component" value="Unassembled WGS sequence"/>
</dbReference>
<evidence type="ECO:0000313" key="4">
    <source>
        <dbReference type="Proteomes" id="UP000218944"/>
    </source>
</evidence>
<organism evidence="3 4">
    <name type="scientific">Streptomyces albireticuli</name>
    <dbReference type="NCBI Taxonomy" id="1940"/>
    <lineage>
        <taxon>Bacteria</taxon>
        <taxon>Bacillati</taxon>
        <taxon>Actinomycetota</taxon>
        <taxon>Actinomycetes</taxon>
        <taxon>Kitasatosporales</taxon>
        <taxon>Streptomycetaceae</taxon>
        <taxon>Streptomyces</taxon>
    </lineage>
</organism>
<keyword evidence="2" id="KW-1133">Transmembrane helix</keyword>
<sequence length="365" mass="37086">MLLADGPCDSLPGPARQSCESGGTSGGGTAPAGGLDPLSTLAKEVANAADWTARQLGKVVADRHAVDFTNTGFLKQYAVIFAASTVLVLILWLLAVAKRAVRGVPMVTAMSEAISFLWLAVFAAAFTPLILYVVIGATSAVTDVMVSALGSEPGGLFASLGGDLKNGKVGGGPLMLTLVSLATIALCGALWLLLVLRALSLYVGALLGVVVYAGLVDKNLWSHIRRWAGFMVALILAEPLIIIVLGLASALRSTDERGPVVTGLAVTVVALGVAIYIIVKFPGFGDAMKVARGAARAVGGTARAVTGPTSPSAGVLRGIQAHGGRDGDARGRSSSGTQRPPNPVSGGMSAHGERKPGKSKGDSTK</sequence>
<proteinExistence type="predicted"/>
<keyword evidence="4" id="KW-1185">Reference proteome</keyword>
<dbReference type="RefSeq" id="WP_095580925.1">
    <property type="nucleotide sequence ID" value="NZ_JAJQQQ010000014.1"/>
</dbReference>
<feature type="transmembrane region" description="Helical" evidence="2">
    <location>
        <begin position="227"/>
        <end position="248"/>
    </location>
</feature>
<feature type="compositionally biased region" description="Basic and acidic residues" evidence="1">
    <location>
        <begin position="351"/>
        <end position="365"/>
    </location>
</feature>
<keyword evidence="2" id="KW-0472">Membrane</keyword>
<feature type="transmembrane region" description="Helical" evidence="2">
    <location>
        <begin position="77"/>
        <end position="95"/>
    </location>
</feature>
<protein>
    <recommendedName>
        <fullName evidence="5">Integral membrane protein</fullName>
    </recommendedName>
</protein>
<feature type="transmembrane region" description="Helical" evidence="2">
    <location>
        <begin position="260"/>
        <end position="279"/>
    </location>
</feature>
<feature type="transmembrane region" description="Helical" evidence="2">
    <location>
        <begin position="199"/>
        <end position="215"/>
    </location>
</feature>
<dbReference type="AlphaFoldDB" id="A0A2A2DBB9"/>
<feature type="region of interest" description="Disordered" evidence="1">
    <location>
        <begin position="1"/>
        <end position="29"/>
    </location>
</feature>
<dbReference type="EMBL" id="NSJV01000223">
    <property type="protein sequence ID" value="PAU48736.1"/>
    <property type="molecule type" value="Genomic_DNA"/>
</dbReference>
<evidence type="ECO:0000256" key="2">
    <source>
        <dbReference type="SAM" id="Phobius"/>
    </source>
</evidence>
<keyword evidence="2" id="KW-0812">Transmembrane</keyword>
<accession>A0A2A2DBB9</accession>
<feature type="transmembrane region" description="Helical" evidence="2">
    <location>
        <begin position="116"/>
        <end position="138"/>
    </location>
</feature>
<evidence type="ECO:0008006" key="5">
    <source>
        <dbReference type="Google" id="ProtNLM"/>
    </source>
</evidence>
<evidence type="ECO:0000313" key="3">
    <source>
        <dbReference type="EMBL" id="PAU48736.1"/>
    </source>
</evidence>
<gene>
    <name evidence="3" type="ORF">CK936_11875</name>
</gene>
<reference evidence="3 4" key="1">
    <citation type="submission" date="2017-08" db="EMBL/GenBank/DDBJ databases">
        <title>Genome sequence of Streptomyces albireticuli NRRL B-1670.</title>
        <authorList>
            <person name="Graham D.E."/>
            <person name="Mahan K.M."/>
            <person name="Klingeman D.M."/>
            <person name="Hettich R.L."/>
            <person name="Parry R.J."/>
            <person name="Spain J.C."/>
        </authorList>
    </citation>
    <scope>NUCLEOTIDE SEQUENCE [LARGE SCALE GENOMIC DNA]</scope>
    <source>
        <strain evidence="3 4">NRRL B-1670</strain>
    </source>
</reference>
<feature type="region of interest" description="Disordered" evidence="1">
    <location>
        <begin position="301"/>
        <end position="365"/>
    </location>
</feature>